<proteinExistence type="inferred from homology"/>
<evidence type="ECO:0000256" key="1">
    <source>
        <dbReference type="ARBA" id="ARBA00006611"/>
    </source>
</evidence>
<evidence type="ECO:0000313" key="6">
    <source>
        <dbReference type="Proteomes" id="UP000179448"/>
    </source>
</evidence>
<dbReference type="Gene3D" id="3.40.50.300">
    <property type="entry name" value="P-loop containing nucleotide triphosphate hydrolases"/>
    <property type="match status" value="1"/>
</dbReference>
<evidence type="ECO:0000313" key="5">
    <source>
        <dbReference type="EMBL" id="OGI83413.1"/>
    </source>
</evidence>
<comment type="caution">
    <text evidence="5">The sequence shown here is derived from an EMBL/GenBank/DDBJ whole genome shotgun (WGS) entry which is preliminary data.</text>
</comment>
<sequence>MSILNRPDVNITTIEDPVEYKINDINQIQVNLATGLTFARGLRSIVRQDPDVILIGEIRDQETAEIAVNAALTGHLVLSTVHANDAATAIPRLLDMGIEPFLLASTLELVVGQRLVRKLVADARKEITEPIADASKRAPYIDAYVKSKNIKYFEADEEANKNGRAYAGRTAVYEMIPITDAIEDLIIKRPSARDILKRAKIDGMISMFEDGLKKAQQGITSLSELLRVVQPVEPDSEK</sequence>
<reference evidence="5 6" key="1">
    <citation type="journal article" date="2016" name="Nat. Commun.">
        <title>Thousands of microbial genomes shed light on interconnected biogeochemical processes in an aquifer system.</title>
        <authorList>
            <person name="Anantharaman K."/>
            <person name="Brown C.T."/>
            <person name="Hug L.A."/>
            <person name="Sharon I."/>
            <person name="Castelle C.J."/>
            <person name="Probst A.J."/>
            <person name="Thomas B.C."/>
            <person name="Singh A."/>
            <person name="Wilkins M.J."/>
            <person name="Karaoz U."/>
            <person name="Brodie E.L."/>
            <person name="Williams K.H."/>
            <person name="Hubbard S.S."/>
            <person name="Banfield J.F."/>
        </authorList>
    </citation>
    <scope>NUCLEOTIDE SEQUENCE [LARGE SCALE GENOMIC DNA]</scope>
</reference>
<keyword evidence="3" id="KW-0067">ATP-binding</keyword>
<dbReference type="PANTHER" id="PTHR30258">
    <property type="entry name" value="TYPE II SECRETION SYSTEM PROTEIN GSPE-RELATED"/>
    <property type="match status" value="1"/>
</dbReference>
<protein>
    <recommendedName>
        <fullName evidence="4">Bacterial type II secretion system protein E domain-containing protein</fullName>
    </recommendedName>
</protein>
<dbReference type="CDD" id="cd01129">
    <property type="entry name" value="PulE-GspE-like"/>
    <property type="match status" value="1"/>
</dbReference>
<keyword evidence="2" id="KW-0547">Nucleotide-binding</keyword>
<comment type="similarity">
    <text evidence="1">Belongs to the GSP E family.</text>
</comment>
<dbReference type="STRING" id="1801766.A2997_01690"/>
<dbReference type="PROSITE" id="PS00662">
    <property type="entry name" value="T2SP_E"/>
    <property type="match status" value="1"/>
</dbReference>
<dbReference type="Proteomes" id="UP000179448">
    <property type="component" value="Unassembled WGS sequence"/>
</dbReference>
<organism evidence="5 6">
    <name type="scientific">Candidatus Nomurabacteria bacterium RIFCSPLOWO2_01_FULL_36_10b</name>
    <dbReference type="NCBI Taxonomy" id="1801766"/>
    <lineage>
        <taxon>Bacteria</taxon>
        <taxon>Candidatus Nomuraibacteriota</taxon>
    </lineage>
</organism>
<dbReference type="InterPro" id="IPR027417">
    <property type="entry name" value="P-loop_NTPase"/>
</dbReference>
<gene>
    <name evidence="5" type="ORF">A2997_01690</name>
</gene>
<evidence type="ECO:0000256" key="2">
    <source>
        <dbReference type="ARBA" id="ARBA00022741"/>
    </source>
</evidence>
<dbReference type="PANTHER" id="PTHR30258:SF1">
    <property type="entry name" value="PROTEIN TRANSPORT PROTEIN HOFB HOMOLOG"/>
    <property type="match status" value="1"/>
</dbReference>
<accession>A0A1F6WNG3</accession>
<dbReference type="SUPFAM" id="SSF52540">
    <property type="entry name" value="P-loop containing nucleoside triphosphate hydrolases"/>
    <property type="match status" value="1"/>
</dbReference>
<name>A0A1F6WNG3_9BACT</name>
<evidence type="ECO:0000256" key="3">
    <source>
        <dbReference type="ARBA" id="ARBA00022840"/>
    </source>
</evidence>
<feature type="domain" description="Bacterial type II secretion system protein E" evidence="4">
    <location>
        <begin position="46"/>
        <end position="60"/>
    </location>
</feature>
<evidence type="ECO:0000259" key="4">
    <source>
        <dbReference type="PROSITE" id="PS00662"/>
    </source>
</evidence>
<dbReference type="GO" id="GO:0005886">
    <property type="term" value="C:plasma membrane"/>
    <property type="evidence" value="ECO:0007669"/>
    <property type="project" value="TreeGrafter"/>
</dbReference>
<dbReference type="InterPro" id="IPR001482">
    <property type="entry name" value="T2SS/T4SS_dom"/>
</dbReference>
<dbReference type="AlphaFoldDB" id="A0A1F6WNG3"/>
<dbReference type="GO" id="GO:0016887">
    <property type="term" value="F:ATP hydrolysis activity"/>
    <property type="evidence" value="ECO:0007669"/>
    <property type="project" value="TreeGrafter"/>
</dbReference>
<dbReference type="EMBL" id="MFUQ01000018">
    <property type="protein sequence ID" value="OGI83413.1"/>
    <property type="molecule type" value="Genomic_DNA"/>
</dbReference>
<dbReference type="Pfam" id="PF00437">
    <property type="entry name" value="T2SSE"/>
    <property type="match status" value="1"/>
</dbReference>
<dbReference type="GO" id="GO:0005524">
    <property type="term" value="F:ATP binding"/>
    <property type="evidence" value="ECO:0007669"/>
    <property type="project" value="UniProtKB-KW"/>
</dbReference>